<protein>
    <submittedName>
        <fullName evidence="9">Rhomboid family intramembrane serine protease</fullName>
    </submittedName>
</protein>
<dbReference type="GO" id="GO:0008233">
    <property type="term" value="F:peptidase activity"/>
    <property type="evidence" value="ECO:0007669"/>
    <property type="project" value="UniProtKB-KW"/>
</dbReference>
<evidence type="ECO:0000259" key="8">
    <source>
        <dbReference type="Pfam" id="PF20216"/>
    </source>
</evidence>
<feature type="domain" description="DUF6576" evidence="8">
    <location>
        <begin position="293"/>
        <end position="332"/>
    </location>
</feature>
<dbReference type="InterPro" id="IPR022764">
    <property type="entry name" value="Peptidase_S54_rhomboid_dom"/>
</dbReference>
<keyword evidence="10" id="KW-1185">Reference proteome</keyword>
<evidence type="ECO:0000256" key="2">
    <source>
        <dbReference type="ARBA" id="ARBA00022692"/>
    </source>
</evidence>
<keyword evidence="3 6" id="KW-1133">Transmembrane helix</keyword>
<dbReference type="Pfam" id="PF01694">
    <property type="entry name" value="Rhomboid"/>
    <property type="match status" value="1"/>
</dbReference>
<dbReference type="InterPro" id="IPR046483">
    <property type="entry name" value="DUF6576"/>
</dbReference>
<dbReference type="EMBL" id="JAMXLY010000015">
    <property type="protein sequence ID" value="MCO6025316.1"/>
    <property type="molecule type" value="Genomic_DNA"/>
</dbReference>
<feature type="transmembrane region" description="Helical" evidence="6">
    <location>
        <begin position="92"/>
        <end position="112"/>
    </location>
</feature>
<keyword evidence="9" id="KW-0378">Hydrolase</keyword>
<evidence type="ECO:0000313" key="9">
    <source>
        <dbReference type="EMBL" id="MCO6025316.1"/>
    </source>
</evidence>
<proteinExistence type="predicted"/>
<gene>
    <name evidence="9" type="ORF">NG821_05590</name>
</gene>
<dbReference type="Proteomes" id="UP001204015">
    <property type="component" value="Unassembled WGS sequence"/>
</dbReference>
<comment type="subcellular location">
    <subcellularLocation>
        <location evidence="1">Membrane</location>
        <topology evidence="1">Multi-pass membrane protein</topology>
    </subcellularLocation>
</comment>
<feature type="domain" description="Peptidase S54 rhomboid" evidence="7">
    <location>
        <begin position="50"/>
        <end position="210"/>
    </location>
</feature>
<evidence type="ECO:0000256" key="1">
    <source>
        <dbReference type="ARBA" id="ARBA00004141"/>
    </source>
</evidence>
<dbReference type="Pfam" id="PF20216">
    <property type="entry name" value="DUF6576"/>
    <property type="match status" value="1"/>
</dbReference>
<dbReference type="Gene3D" id="1.20.1540.10">
    <property type="entry name" value="Rhomboid-like"/>
    <property type="match status" value="1"/>
</dbReference>
<feature type="transmembrane region" description="Helical" evidence="6">
    <location>
        <begin position="194"/>
        <end position="213"/>
    </location>
</feature>
<feature type="region of interest" description="Disordered" evidence="5">
    <location>
        <begin position="275"/>
        <end position="297"/>
    </location>
</feature>
<dbReference type="PANTHER" id="PTHR43066:SF11">
    <property type="entry name" value="PEPTIDASE S54 RHOMBOID DOMAIN-CONTAINING PROTEIN"/>
    <property type="match status" value="1"/>
</dbReference>
<dbReference type="InterPro" id="IPR035952">
    <property type="entry name" value="Rhomboid-like_sf"/>
</dbReference>
<feature type="compositionally biased region" description="Gly residues" evidence="5">
    <location>
        <begin position="246"/>
        <end position="262"/>
    </location>
</feature>
<dbReference type="RefSeq" id="WP_252760675.1">
    <property type="nucleotide sequence ID" value="NZ_JAMXLY010000015.1"/>
</dbReference>
<feature type="region of interest" description="Disordered" evidence="5">
    <location>
        <begin position="240"/>
        <end position="262"/>
    </location>
</feature>
<organism evidence="9 10">
    <name type="scientific">Segatella cerevisiae</name>
    <dbReference type="NCBI Taxonomy" id="2053716"/>
    <lineage>
        <taxon>Bacteria</taxon>
        <taxon>Pseudomonadati</taxon>
        <taxon>Bacteroidota</taxon>
        <taxon>Bacteroidia</taxon>
        <taxon>Bacteroidales</taxon>
        <taxon>Prevotellaceae</taxon>
        <taxon>Segatella</taxon>
    </lineage>
</organism>
<evidence type="ECO:0000313" key="10">
    <source>
        <dbReference type="Proteomes" id="UP001204015"/>
    </source>
</evidence>
<keyword evidence="9" id="KW-0645">Protease</keyword>
<keyword evidence="2 6" id="KW-0812">Transmembrane</keyword>
<evidence type="ECO:0000259" key="7">
    <source>
        <dbReference type="Pfam" id="PF01694"/>
    </source>
</evidence>
<reference evidence="9 10" key="1">
    <citation type="submission" date="2022-06" db="EMBL/GenBank/DDBJ databases">
        <title>A taxonomic note on the genus Prevotella: Description of four novel genera and emended description of the genera Hallella and Xylanibacter.</title>
        <authorList>
            <person name="Hitch T.C.A."/>
        </authorList>
    </citation>
    <scope>NUCLEOTIDE SEQUENCE [LARGE SCALE GENOMIC DNA]</scope>
    <source>
        <strain evidence="9 10">DSM 100619</strain>
    </source>
</reference>
<sequence>MFHTPRVTRNLLILNILAFLACVLYGHDPSGNLILNNILGLHFFKASDFHIYQLVTYMFMHANIEHIFFNMFALWMFGCVVENIWGAKKFLFYYLACGVGAGLCQELAQYISLTVQLQSMGYTLSMVSPSDLNAMTTVGASGAIYAVLLAFGMLLPNEKIFIFPFPVPIKAKWFVIAYVAIELFSALATPGDQVAHFAHLGGMLFGFLMIRYWNKHPGRQGGMSNGEEAFDRVRNIFGGRNRSGNRNGGGFSTQGNGFGSGFGKKKTEKSKFGFHWKHKQKPESSQPAEENRDWNYNARKKAHQEEIDRILDKIRKSGYDSLTTKEKQELFDESNHK</sequence>
<evidence type="ECO:0000256" key="3">
    <source>
        <dbReference type="ARBA" id="ARBA00022989"/>
    </source>
</evidence>
<evidence type="ECO:0000256" key="4">
    <source>
        <dbReference type="ARBA" id="ARBA00023136"/>
    </source>
</evidence>
<dbReference type="SUPFAM" id="SSF144091">
    <property type="entry name" value="Rhomboid-like"/>
    <property type="match status" value="1"/>
</dbReference>
<dbReference type="GO" id="GO:0006508">
    <property type="term" value="P:proteolysis"/>
    <property type="evidence" value="ECO:0007669"/>
    <property type="project" value="UniProtKB-KW"/>
</dbReference>
<feature type="transmembrane region" description="Helical" evidence="6">
    <location>
        <begin position="132"/>
        <end position="155"/>
    </location>
</feature>
<accession>A0ABT1BW82</accession>
<evidence type="ECO:0000256" key="6">
    <source>
        <dbReference type="SAM" id="Phobius"/>
    </source>
</evidence>
<evidence type="ECO:0000256" key="5">
    <source>
        <dbReference type="SAM" id="MobiDB-lite"/>
    </source>
</evidence>
<name>A0ABT1BW82_9BACT</name>
<dbReference type="PANTHER" id="PTHR43066">
    <property type="entry name" value="RHOMBOID-RELATED PROTEIN"/>
    <property type="match status" value="1"/>
</dbReference>
<feature type="transmembrane region" description="Helical" evidence="6">
    <location>
        <begin position="167"/>
        <end position="188"/>
    </location>
</feature>
<dbReference type="PROSITE" id="PS51257">
    <property type="entry name" value="PROKAR_LIPOPROTEIN"/>
    <property type="match status" value="1"/>
</dbReference>
<feature type="transmembrane region" description="Helical" evidence="6">
    <location>
        <begin position="67"/>
        <end position="85"/>
    </location>
</feature>
<comment type="caution">
    <text evidence="9">The sequence shown here is derived from an EMBL/GenBank/DDBJ whole genome shotgun (WGS) entry which is preliminary data.</text>
</comment>
<feature type="region of interest" description="Disordered" evidence="5">
    <location>
        <begin position="315"/>
        <end position="337"/>
    </location>
</feature>
<keyword evidence="4 6" id="KW-0472">Membrane</keyword>